<dbReference type="EMBL" id="CP141881">
    <property type="protein sequence ID" value="WRT63302.1"/>
    <property type="molecule type" value="Genomic_DNA"/>
</dbReference>
<dbReference type="Proteomes" id="UP001329825">
    <property type="component" value="Chromosome 1"/>
</dbReference>
<evidence type="ECO:0000313" key="3">
    <source>
        <dbReference type="Proteomes" id="UP001329825"/>
    </source>
</evidence>
<reference evidence="2 3" key="1">
    <citation type="submission" date="2024-01" db="EMBL/GenBank/DDBJ databases">
        <title>Comparative genomics of Cryptococcus and Kwoniella reveals pathogenesis evolution and contrasting modes of karyotype evolution via chromosome fusion or intercentromeric recombination.</title>
        <authorList>
            <person name="Coelho M.A."/>
            <person name="David-Palma M."/>
            <person name="Shea T."/>
            <person name="Bowers K."/>
            <person name="McGinley-Smith S."/>
            <person name="Mohammad A.W."/>
            <person name="Gnirke A."/>
            <person name="Yurkov A.M."/>
            <person name="Nowrousian M."/>
            <person name="Sun S."/>
            <person name="Cuomo C.A."/>
            <person name="Heitman J."/>
        </authorList>
    </citation>
    <scope>NUCLEOTIDE SEQUENCE [LARGE SCALE GENOMIC DNA]</scope>
    <source>
        <strain evidence="2">CBS 11374</strain>
    </source>
</reference>
<proteinExistence type="predicted"/>
<protein>
    <submittedName>
        <fullName evidence="2">Uncharacterized protein</fullName>
    </submittedName>
</protein>
<feature type="compositionally biased region" description="Basic and acidic residues" evidence="1">
    <location>
        <begin position="132"/>
        <end position="141"/>
    </location>
</feature>
<sequence>MPHIDPSTKPRPQNTVTTHDIRFIDPFKTSIPSVTSVNYVCPLTTSRIEPPVFPPLSSKFKRCQNQSSSSVGFPTKIRRNTGPIYLPTPRRLSKDEVKSPLIKGRTILRTLETSDGKTVVRPATRAEKVSFIKKDDHHDTKPTSVTQEKIDERTV</sequence>
<keyword evidence="3" id="KW-1185">Reference proteome</keyword>
<feature type="region of interest" description="Disordered" evidence="1">
    <location>
        <begin position="63"/>
        <end position="91"/>
    </location>
</feature>
<dbReference type="RefSeq" id="XP_062788042.1">
    <property type="nucleotide sequence ID" value="XM_062931991.1"/>
</dbReference>
<feature type="compositionally biased region" description="Polar residues" evidence="1">
    <location>
        <begin position="63"/>
        <end position="72"/>
    </location>
</feature>
<evidence type="ECO:0000313" key="2">
    <source>
        <dbReference type="EMBL" id="WRT63302.1"/>
    </source>
</evidence>
<feature type="region of interest" description="Disordered" evidence="1">
    <location>
        <begin position="132"/>
        <end position="155"/>
    </location>
</feature>
<accession>A0ABZ1CPM1</accession>
<name>A0ABZ1CPM1_9TREE</name>
<organism evidence="2 3">
    <name type="scientific">Kwoniella shivajii</name>
    <dbReference type="NCBI Taxonomy" id="564305"/>
    <lineage>
        <taxon>Eukaryota</taxon>
        <taxon>Fungi</taxon>
        <taxon>Dikarya</taxon>
        <taxon>Basidiomycota</taxon>
        <taxon>Agaricomycotina</taxon>
        <taxon>Tremellomycetes</taxon>
        <taxon>Tremellales</taxon>
        <taxon>Cryptococcaceae</taxon>
        <taxon>Kwoniella</taxon>
    </lineage>
</organism>
<gene>
    <name evidence="2" type="ORF">IL334_000207</name>
</gene>
<evidence type="ECO:0000256" key="1">
    <source>
        <dbReference type="SAM" id="MobiDB-lite"/>
    </source>
</evidence>
<dbReference type="GeneID" id="87952338"/>